<feature type="compositionally biased region" description="Polar residues" evidence="1">
    <location>
        <begin position="21"/>
        <end position="32"/>
    </location>
</feature>
<evidence type="ECO:0000313" key="2">
    <source>
        <dbReference type="EMBL" id="KAA8897040.1"/>
    </source>
</evidence>
<gene>
    <name evidence="2" type="ORF">TRICI_006802</name>
</gene>
<comment type="caution">
    <text evidence="2">The sequence shown here is derived from an EMBL/GenBank/DDBJ whole genome shotgun (WGS) entry which is preliminary data.</text>
</comment>
<accession>A0A642UHE8</accession>
<feature type="compositionally biased region" description="Low complexity" evidence="1">
    <location>
        <begin position="33"/>
        <end position="55"/>
    </location>
</feature>
<feature type="region of interest" description="Disordered" evidence="1">
    <location>
        <begin position="268"/>
        <end position="341"/>
    </location>
</feature>
<dbReference type="AlphaFoldDB" id="A0A642UHE8"/>
<proteinExistence type="predicted"/>
<organism evidence="2 3">
    <name type="scientific">Trichomonascus ciferrii</name>
    <dbReference type="NCBI Taxonomy" id="44093"/>
    <lineage>
        <taxon>Eukaryota</taxon>
        <taxon>Fungi</taxon>
        <taxon>Dikarya</taxon>
        <taxon>Ascomycota</taxon>
        <taxon>Saccharomycotina</taxon>
        <taxon>Dipodascomycetes</taxon>
        <taxon>Dipodascales</taxon>
        <taxon>Trichomonascaceae</taxon>
        <taxon>Trichomonascus</taxon>
        <taxon>Trichomonascus ciferrii complex</taxon>
    </lineage>
</organism>
<evidence type="ECO:0000313" key="3">
    <source>
        <dbReference type="Proteomes" id="UP000761534"/>
    </source>
</evidence>
<sequence>MMTTTPYVSIGSADSYSFQFNTATATPPSSGRSTAAKAVSSSPPVVATPTPVPSSGSGLNINFSSSVNPSMLLYPGLDDGPMDNLPSSSPAGPQTPKTFSSIIHSSPSIYSPVEFSNNPFGNSSNNNKLSSPLSFSASRGGLAKRGRNVSNLKISHINNAQNELSYSDIGPLSAPAPIRSSSSSSSLKRRVSLNISDGGRAAVVEDFGPEVDIPRSKSTKCFRTSVPMTRNYTDPVRKHANTIYDRSIDYWNDSARRMSLESLFPELSPQLQQQTHRNEHSPSSCSETNSTATSDSEETAISASDFNILSLKDNDQDDDDDDDDDNDPKKDETTDARFALKRVLERNSSTKSFDSSTSAMHVQSSFPTDLPLTGLLGPAIY</sequence>
<feature type="compositionally biased region" description="Polar residues" evidence="1">
    <location>
        <begin position="85"/>
        <end position="98"/>
    </location>
</feature>
<protein>
    <submittedName>
        <fullName evidence="2">Uncharacterized protein</fullName>
    </submittedName>
</protein>
<keyword evidence="3" id="KW-1185">Reference proteome</keyword>
<dbReference type="EMBL" id="SWFS01000571">
    <property type="protein sequence ID" value="KAA8897040.1"/>
    <property type="molecule type" value="Genomic_DNA"/>
</dbReference>
<feature type="compositionally biased region" description="Polar residues" evidence="1">
    <location>
        <begin position="269"/>
        <end position="307"/>
    </location>
</feature>
<feature type="compositionally biased region" description="Acidic residues" evidence="1">
    <location>
        <begin position="315"/>
        <end position="326"/>
    </location>
</feature>
<dbReference type="Proteomes" id="UP000761534">
    <property type="component" value="Unassembled WGS sequence"/>
</dbReference>
<dbReference type="VEuPathDB" id="FungiDB:TRICI_006802"/>
<name>A0A642UHE8_9ASCO</name>
<reference evidence="2" key="1">
    <citation type="journal article" date="2019" name="G3 (Bethesda)">
        <title>Genome Assemblies of Two Rare Opportunistic Yeast Pathogens: Diutina rugosa (syn. Candida rugosa) and Trichomonascus ciferrii (syn. Candida ciferrii).</title>
        <authorList>
            <person name="Mixao V."/>
            <person name="Saus E."/>
            <person name="Hansen A.P."/>
            <person name="Lass-Florl C."/>
            <person name="Gabaldon T."/>
        </authorList>
    </citation>
    <scope>NUCLEOTIDE SEQUENCE</scope>
    <source>
        <strain evidence="2">CBS 4856</strain>
    </source>
</reference>
<feature type="region of interest" description="Disordered" evidence="1">
    <location>
        <begin position="21"/>
        <end position="55"/>
    </location>
</feature>
<feature type="region of interest" description="Disordered" evidence="1">
    <location>
        <begin position="77"/>
        <end position="98"/>
    </location>
</feature>
<evidence type="ECO:0000256" key="1">
    <source>
        <dbReference type="SAM" id="MobiDB-lite"/>
    </source>
</evidence>